<dbReference type="Pfam" id="PF01850">
    <property type="entry name" value="PIN"/>
    <property type="match status" value="1"/>
</dbReference>
<keyword evidence="5 8" id="KW-0378">Hydrolase</keyword>
<dbReference type="PANTHER" id="PTHR33653">
    <property type="entry name" value="RIBONUCLEASE VAPC2"/>
    <property type="match status" value="1"/>
</dbReference>
<evidence type="ECO:0000256" key="5">
    <source>
        <dbReference type="ARBA" id="ARBA00022801"/>
    </source>
</evidence>
<evidence type="ECO:0000313" key="10">
    <source>
        <dbReference type="EMBL" id="GAA5149545.1"/>
    </source>
</evidence>
<dbReference type="EC" id="3.1.-.-" evidence="8"/>
<feature type="domain" description="PIN" evidence="9">
    <location>
        <begin position="2"/>
        <end position="118"/>
    </location>
</feature>
<evidence type="ECO:0000256" key="3">
    <source>
        <dbReference type="ARBA" id="ARBA00022722"/>
    </source>
</evidence>
<keyword evidence="6 8" id="KW-0460">Magnesium</keyword>
<keyword evidence="2 8" id="KW-1277">Toxin-antitoxin system</keyword>
<evidence type="ECO:0000256" key="8">
    <source>
        <dbReference type="HAMAP-Rule" id="MF_00265"/>
    </source>
</evidence>
<gene>
    <name evidence="8" type="primary">vapC</name>
    <name evidence="10" type="ORF">GCM10023213_47390</name>
</gene>
<dbReference type="PANTHER" id="PTHR33653:SF1">
    <property type="entry name" value="RIBONUCLEASE VAPC2"/>
    <property type="match status" value="1"/>
</dbReference>
<dbReference type="InterPro" id="IPR022907">
    <property type="entry name" value="VapC_family"/>
</dbReference>
<evidence type="ECO:0000313" key="11">
    <source>
        <dbReference type="Proteomes" id="UP001499852"/>
    </source>
</evidence>
<sequence>MVLVDSSVWIAAARREGSLEAKVGLKGLLDVYEAALCSPVFLEVMGGAFKHERKEMSALFSVLPYLRVKEADYVAAVRNNWKLRDAGITAPANDVLIATIAQRMMCRVYAQDKHFTAMAPVLGITLYEPGYGGSFRQDGG</sequence>
<dbReference type="InterPro" id="IPR002716">
    <property type="entry name" value="PIN_dom"/>
</dbReference>
<evidence type="ECO:0000256" key="6">
    <source>
        <dbReference type="ARBA" id="ARBA00022842"/>
    </source>
</evidence>
<dbReference type="Gene3D" id="3.40.50.1010">
    <property type="entry name" value="5'-nuclease"/>
    <property type="match status" value="1"/>
</dbReference>
<dbReference type="HAMAP" id="MF_00265">
    <property type="entry name" value="VapC_Nob1"/>
    <property type="match status" value="1"/>
</dbReference>
<dbReference type="RefSeq" id="WP_345738906.1">
    <property type="nucleotide sequence ID" value="NZ_BAABIA010000014.1"/>
</dbReference>
<name>A0ABP9PND9_9BACT</name>
<protein>
    <recommendedName>
        <fullName evidence="8">Ribonuclease VapC</fullName>
        <shortName evidence="8">RNase VapC</shortName>
        <ecNumber evidence="8">3.1.-.-</ecNumber>
    </recommendedName>
    <alternativeName>
        <fullName evidence="8">Toxin VapC</fullName>
    </alternativeName>
</protein>
<dbReference type="InterPro" id="IPR029060">
    <property type="entry name" value="PIN-like_dom_sf"/>
</dbReference>
<dbReference type="Proteomes" id="UP001499852">
    <property type="component" value="Unassembled WGS sequence"/>
</dbReference>
<comment type="function">
    <text evidence="8">Toxic component of a toxin-antitoxin (TA) system. An RNase.</text>
</comment>
<evidence type="ECO:0000256" key="4">
    <source>
        <dbReference type="ARBA" id="ARBA00022723"/>
    </source>
</evidence>
<reference evidence="11" key="1">
    <citation type="journal article" date="2019" name="Int. J. Syst. Evol. Microbiol.">
        <title>The Global Catalogue of Microorganisms (GCM) 10K type strain sequencing project: providing services to taxonomists for standard genome sequencing and annotation.</title>
        <authorList>
            <consortium name="The Broad Institute Genomics Platform"/>
            <consortium name="The Broad Institute Genome Sequencing Center for Infectious Disease"/>
            <person name="Wu L."/>
            <person name="Ma J."/>
        </authorList>
    </citation>
    <scope>NUCLEOTIDE SEQUENCE [LARGE SCALE GENOMIC DNA]</scope>
    <source>
        <strain evidence="11">JCM 18053</strain>
    </source>
</reference>
<keyword evidence="11" id="KW-1185">Reference proteome</keyword>
<keyword evidence="3 8" id="KW-0540">Nuclease</keyword>
<comment type="cofactor">
    <cofactor evidence="1 8">
        <name>Mg(2+)</name>
        <dbReference type="ChEBI" id="CHEBI:18420"/>
    </cofactor>
</comment>
<evidence type="ECO:0000256" key="1">
    <source>
        <dbReference type="ARBA" id="ARBA00001946"/>
    </source>
</evidence>
<accession>A0ABP9PND9</accession>
<evidence type="ECO:0000256" key="7">
    <source>
        <dbReference type="ARBA" id="ARBA00038093"/>
    </source>
</evidence>
<dbReference type="SUPFAM" id="SSF88723">
    <property type="entry name" value="PIN domain-like"/>
    <property type="match status" value="1"/>
</dbReference>
<evidence type="ECO:0000256" key="2">
    <source>
        <dbReference type="ARBA" id="ARBA00022649"/>
    </source>
</evidence>
<feature type="binding site" evidence="8">
    <location>
        <position position="5"/>
    </location>
    <ligand>
        <name>Mg(2+)</name>
        <dbReference type="ChEBI" id="CHEBI:18420"/>
    </ligand>
</feature>
<feature type="binding site" evidence="8">
    <location>
        <position position="94"/>
    </location>
    <ligand>
        <name>Mg(2+)</name>
        <dbReference type="ChEBI" id="CHEBI:18420"/>
    </ligand>
</feature>
<organism evidence="10 11">
    <name type="scientific">Prosthecobacter algae</name>
    <dbReference type="NCBI Taxonomy" id="1144682"/>
    <lineage>
        <taxon>Bacteria</taxon>
        <taxon>Pseudomonadati</taxon>
        <taxon>Verrucomicrobiota</taxon>
        <taxon>Verrucomicrobiia</taxon>
        <taxon>Verrucomicrobiales</taxon>
        <taxon>Verrucomicrobiaceae</taxon>
        <taxon>Prosthecobacter</taxon>
    </lineage>
</organism>
<comment type="similarity">
    <text evidence="7 8">Belongs to the PINc/VapC protein family.</text>
</comment>
<comment type="caution">
    <text evidence="10">The sequence shown here is derived from an EMBL/GenBank/DDBJ whole genome shotgun (WGS) entry which is preliminary data.</text>
</comment>
<dbReference type="InterPro" id="IPR050556">
    <property type="entry name" value="Type_II_TA_system_RNase"/>
</dbReference>
<proteinExistence type="inferred from homology"/>
<dbReference type="EMBL" id="BAABIA010000014">
    <property type="protein sequence ID" value="GAA5149545.1"/>
    <property type="molecule type" value="Genomic_DNA"/>
</dbReference>
<evidence type="ECO:0000259" key="9">
    <source>
        <dbReference type="Pfam" id="PF01850"/>
    </source>
</evidence>
<keyword evidence="8" id="KW-0800">Toxin</keyword>
<keyword evidence="4 8" id="KW-0479">Metal-binding</keyword>